<proteinExistence type="predicted"/>
<dbReference type="EMBL" id="WITC01000026">
    <property type="protein sequence ID" value="MQX14135.1"/>
    <property type="molecule type" value="Genomic_DNA"/>
</dbReference>
<gene>
    <name evidence="2" type="ORF">GHK62_05005</name>
</gene>
<dbReference type="AlphaFoldDB" id="A0A6N7LB59"/>
<reference evidence="2 3" key="1">
    <citation type="journal article" date="2013" name="Genome Biol.">
        <title>Comparative genomics of the core and accessory genomes of 48 Sinorhizobium strains comprising five genospecies.</title>
        <authorList>
            <person name="Sugawara M."/>
            <person name="Epstein B."/>
            <person name="Badgley B.D."/>
            <person name="Unno T."/>
            <person name="Xu L."/>
            <person name="Reese J."/>
            <person name="Gyaneshwar P."/>
            <person name="Denny R."/>
            <person name="Mudge J."/>
            <person name="Bharti A.K."/>
            <person name="Farmer A.D."/>
            <person name="May G.D."/>
            <person name="Woodward J.E."/>
            <person name="Medigue C."/>
            <person name="Vallenet D."/>
            <person name="Lajus A."/>
            <person name="Rouy Z."/>
            <person name="Martinez-Vaz B."/>
            <person name="Tiffin P."/>
            <person name="Young N.D."/>
            <person name="Sadowsky M.J."/>
        </authorList>
    </citation>
    <scope>NUCLEOTIDE SEQUENCE [LARGE SCALE GENOMIC DNA]</scope>
    <source>
        <strain evidence="2 3">USDA4894</strain>
    </source>
</reference>
<evidence type="ECO:0000256" key="1">
    <source>
        <dbReference type="SAM" id="Phobius"/>
    </source>
</evidence>
<protein>
    <submittedName>
        <fullName evidence="2">Uncharacterized protein</fullName>
    </submittedName>
</protein>
<name>A0A6N7LB59_SINTE</name>
<keyword evidence="1" id="KW-0472">Membrane</keyword>
<dbReference type="OrthoDB" id="8421578at2"/>
<sequence length="70" mass="8228">MQFFARRLEAFNRDELPDWRRSPTVLGRALRLVPSLFEYSLFYLLTLAILAGVVALMVLAWIFRIDRKPS</sequence>
<evidence type="ECO:0000313" key="3">
    <source>
        <dbReference type="Proteomes" id="UP000439983"/>
    </source>
</evidence>
<dbReference type="RefSeq" id="WP_153437220.1">
    <property type="nucleotide sequence ID" value="NZ_JACIGA010000010.1"/>
</dbReference>
<keyword evidence="3" id="KW-1185">Reference proteome</keyword>
<dbReference type="Proteomes" id="UP000439983">
    <property type="component" value="Unassembled WGS sequence"/>
</dbReference>
<comment type="caution">
    <text evidence="2">The sequence shown here is derived from an EMBL/GenBank/DDBJ whole genome shotgun (WGS) entry which is preliminary data.</text>
</comment>
<keyword evidence="1" id="KW-0812">Transmembrane</keyword>
<accession>A0A6N7LB59</accession>
<organism evidence="2 3">
    <name type="scientific">Sinorhizobium terangae</name>
    <dbReference type="NCBI Taxonomy" id="110322"/>
    <lineage>
        <taxon>Bacteria</taxon>
        <taxon>Pseudomonadati</taxon>
        <taxon>Pseudomonadota</taxon>
        <taxon>Alphaproteobacteria</taxon>
        <taxon>Hyphomicrobiales</taxon>
        <taxon>Rhizobiaceae</taxon>
        <taxon>Sinorhizobium/Ensifer group</taxon>
        <taxon>Sinorhizobium</taxon>
    </lineage>
</organism>
<keyword evidence="1" id="KW-1133">Transmembrane helix</keyword>
<evidence type="ECO:0000313" key="2">
    <source>
        <dbReference type="EMBL" id="MQX14135.1"/>
    </source>
</evidence>
<feature type="transmembrane region" description="Helical" evidence="1">
    <location>
        <begin position="41"/>
        <end position="63"/>
    </location>
</feature>